<dbReference type="InterPro" id="IPR011766">
    <property type="entry name" value="TPP_enzyme_TPP-bd"/>
</dbReference>
<reference evidence="7 8" key="1">
    <citation type="submission" date="2018-11" db="EMBL/GenBank/DDBJ databases">
        <title>Mesobaculum littorinae gen. nov., sp. nov., isolated from Littorina scabra that represents a novel genus of the order Rhodobacteraceae.</title>
        <authorList>
            <person name="Li F."/>
        </authorList>
    </citation>
    <scope>NUCLEOTIDE SEQUENCE [LARGE SCALE GENOMIC DNA]</scope>
    <source>
        <strain evidence="7 8">M0103</strain>
    </source>
</reference>
<dbReference type="Pfam" id="PF00205">
    <property type="entry name" value="TPP_enzyme_M"/>
    <property type="match status" value="1"/>
</dbReference>
<organism evidence="7 8">
    <name type="scientific">Mesobaculum littorinae</name>
    <dbReference type="NCBI Taxonomy" id="2486419"/>
    <lineage>
        <taxon>Bacteria</taxon>
        <taxon>Pseudomonadati</taxon>
        <taxon>Pseudomonadota</taxon>
        <taxon>Alphaproteobacteria</taxon>
        <taxon>Rhodobacterales</taxon>
        <taxon>Roseobacteraceae</taxon>
        <taxon>Mesobaculum</taxon>
    </lineage>
</organism>
<evidence type="ECO:0000256" key="3">
    <source>
        <dbReference type="RuleBase" id="RU362132"/>
    </source>
</evidence>
<evidence type="ECO:0000256" key="2">
    <source>
        <dbReference type="ARBA" id="ARBA00023052"/>
    </source>
</evidence>
<dbReference type="GO" id="GO:0050660">
    <property type="term" value="F:flavin adenine dinucleotide binding"/>
    <property type="evidence" value="ECO:0007669"/>
    <property type="project" value="TreeGrafter"/>
</dbReference>
<protein>
    <submittedName>
        <fullName evidence="7">Benzoylformate decarboxylase</fullName>
        <ecNumber evidence="7">4.1.1.7</ecNumber>
    </submittedName>
</protein>
<dbReference type="GO" id="GO:0000287">
    <property type="term" value="F:magnesium ion binding"/>
    <property type="evidence" value="ECO:0007669"/>
    <property type="project" value="InterPro"/>
</dbReference>
<dbReference type="SUPFAM" id="SSF52467">
    <property type="entry name" value="DHS-like NAD/FAD-binding domain"/>
    <property type="match status" value="1"/>
</dbReference>
<dbReference type="Gene3D" id="3.40.50.970">
    <property type="match status" value="2"/>
</dbReference>
<evidence type="ECO:0000313" key="7">
    <source>
        <dbReference type="EMBL" id="RVV98228.1"/>
    </source>
</evidence>
<dbReference type="InterPro" id="IPR012000">
    <property type="entry name" value="Thiamin_PyroP_enz_cen_dom"/>
</dbReference>
<keyword evidence="2 3" id="KW-0786">Thiamine pyrophosphate</keyword>
<dbReference type="InterPro" id="IPR029035">
    <property type="entry name" value="DHS-like_NAD/FAD-binding_dom"/>
</dbReference>
<dbReference type="Gene3D" id="3.40.50.1220">
    <property type="entry name" value="TPP-binding domain"/>
    <property type="match status" value="1"/>
</dbReference>
<evidence type="ECO:0000313" key="8">
    <source>
        <dbReference type="Proteomes" id="UP000285908"/>
    </source>
</evidence>
<gene>
    <name evidence="7" type="ORF">EKE94_10415</name>
</gene>
<comment type="similarity">
    <text evidence="1 3">Belongs to the TPP enzyme family.</text>
</comment>
<keyword evidence="8" id="KW-1185">Reference proteome</keyword>
<dbReference type="GO" id="GO:0003984">
    <property type="term" value="F:acetolactate synthase activity"/>
    <property type="evidence" value="ECO:0007669"/>
    <property type="project" value="TreeGrafter"/>
</dbReference>
<dbReference type="InterPro" id="IPR012001">
    <property type="entry name" value="Thiamin_PyroP_enz_TPP-bd_dom"/>
</dbReference>
<keyword evidence="7" id="KW-0456">Lyase</keyword>
<accession>A0A438AHS9</accession>
<dbReference type="Pfam" id="PF02776">
    <property type="entry name" value="TPP_enzyme_N"/>
    <property type="match status" value="1"/>
</dbReference>
<dbReference type="EMBL" id="RQXX01000003">
    <property type="protein sequence ID" value="RVV98228.1"/>
    <property type="molecule type" value="Genomic_DNA"/>
</dbReference>
<evidence type="ECO:0000256" key="1">
    <source>
        <dbReference type="ARBA" id="ARBA00007812"/>
    </source>
</evidence>
<dbReference type="GO" id="GO:0050695">
    <property type="term" value="F:benzoylformate decarboxylase activity"/>
    <property type="evidence" value="ECO:0007669"/>
    <property type="project" value="UniProtKB-EC"/>
</dbReference>
<name>A0A438AHS9_9RHOB</name>
<feature type="domain" description="Thiamine pyrophosphate enzyme TPP-binding" evidence="5">
    <location>
        <begin position="386"/>
        <end position="524"/>
    </location>
</feature>
<dbReference type="EC" id="4.1.1.7" evidence="7"/>
<dbReference type="GO" id="GO:0030976">
    <property type="term" value="F:thiamine pyrophosphate binding"/>
    <property type="evidence" value="ECO:0007669"/>
    <property type="project" value="InterPro"/>
</dbReference>
<dbReference type="InterPro" id="IPR045229">
    <property type="entry name" value="TPP_enz"/>
</dbReference>
<dbReference type="GO" id="GO:0019752">
    <property type="term" value="P:carboxylic acid metabolic process"/>
    <property type="evidence" value="ECO:0007669"/>
    <property type="project" value="UniProtKB-ARBA"/>
</dbReference>
<dbReference type="CDD" id="cd07035">
    <property type="entry name" value="TPP_PYR_POX_like"/>
    <property type="match status" value="1"/>
</dbReference>
<dbReference type="AlphaFoldDB" id="A0A438AHS9"/>
<evidence type="ECO:0000259" key="4">
    <source>
        <dbReference type="Pfam" id="PF00205"/>
    </source>
</evidence>
<dbReference type="NCBIfam" id="NF005485">
    <property type="entry name" value="PRK07092.1"/>
    <property type="match status" value="1"/>
</dbReference>
<dbReference type="Proteomes" id="UP000285908">
    <property type="component" value="Unassembled WGS sequence"/>
</dbReference>
<comment type="caution">
    <text evidence="7">The sequence shown here is derived from an EMBL/GenBank/DDBJ whole genome shotgun (WGS) entry which is preliminary data.</text>
</comment>
<evidence type="ECO:0000259" key="6">
    <source>
        <dbReference type="Pfam" id="PF02776"/>
    </source>
</evidence>
<sequence length="532" mass="56483">MHPTGRSDHGVTVAEAVFAFMRQAGIDRIFGNPGSTELPMFVDLPKDFDYVLGLQESIVIGMADAYAQITDNAAFVNLHSAAGLGHAMGNLYTAFRNRAPLIVSTGQQVRELLPGDPFLFNEAPAEMAAPYVKWAVEPARAEDVPAAIQRAYFTAMTPPRGPVLVSVPLDDWARRTHPLPPRGMRFGLGADPERLAELGRDIDAAQEVAIVVGPGVDADRAWREVQDLAEKIQAKVWVAPMASRAGFPENHQNFAGFLPARQPALSDCLSGADLVLVLGAPVFTYHFPGTPEHLPPDTKLWLVTDDPRQAAGALTGTAMLADIRLAARGLAANCSPRPPLTGPARHVPRVAVPDRITDAYLYQVLTDLRDPGSIVVEEAPTARDALHDHFPITRPAGFFATASGGLGYGLPAAVGAALTRPGKTVIAPMGDGSSMYSIQALWSAAEHDADVFFVILNNGGYGALKGIAKLGQGRDVAGCEIGHLDFVSIAQAQGVPARRCDDPAALPGIVKEMLAQTGPRLLEVIQTPPAAT</sequence>
<evidence type="ECO:0000259" key="5">
    <source>
        <dbReference type="Pfam" id="PF02775"/>
    </source>
</evidence>
<feature type="domain" description="Thiamine pyrophosphate enzyme central" evidence="4">
    <location>
        <begin position="202"/>
        <end position="328"/>
    </location>
</feature>
<dbReference type="OrthoDB" id="9773408at2"/>
<dbReference type="PANTHER" id="PTHR18968">
    <property type="entry name" value="THIAMINE PYROPHOSPHATE ENZYMES"/>
    <property type="match status" value="1"/>
</dbReference>
<dbReference type="PANTHER" id="PTHR18968:SF133">
    <property type="entry name" value="BENZOYLFORMATE DECARBOXYLASE"/>
    <property type="match status" value="1"/>
</dbReference>
<proteinExistence type="inferred from homology"/>
<dbReference type="InterPro" id="IPR029061">
    <property type="entry name" value="THDP-binding"/>
</dbReference>
<dbReference type="SUPFAM" id="SSF52518">
    <property type="entry name" value="Thiamin diphosphate-binding fold (THDP-binding)"/>
    <property type="match status" value="2"/>
</dbReference>
<dbReference type="CDD" id="cd02002">
    <property type="entry name" value="TPP_BFDC"/>
    <property type="match status" value="1"/>
</dbReference>
<feature type="domain" description="Thiamine pyrophosphate enzyme N-terminal TPP-binding" evidence="6">
    <location>
        <begin position="12"/>
        <end position="111"/>
    </location>
</feature>
<dbReference type="Pfam" id="PF02775">
    <property type="entry name" value="TPP_enzyme_C"/>
    <property type="match status" value="1"/>
</dbReference>